<protein>
    <submittedName>
        <fullName evidence="4">50S/60S RIBOSOMAL PROTEIN L16</fullName>
    </submittedName>
</protein>
<organism evidence="4 5">
    <name type="scientific">Salix purpurea</name>
    <name type="common">Purple osier willow</name>
    <dbReference type="NCBI Taxonomy" id="77065"/>
    <lineage>
        <taxon>Eukaryota</taxon>
        <taxon>Viridiplantae</taxon>
        <taxon>Streptophyta</taxon>
        <taxon>Embryophyta</taxon>
        <taxon>Tracheophyta</taxon>
        <taxon>Spermatophyta</taxon>
        <taxon>Magnoliopsida</taxon>
        <taxon>eudicotyledons</taxon>
        <taxon>Gunneridae</taxon>
        <taxon>Pentapetalae</taxon>
        <taxon>rosids</taxon>
        <taxon>fabids</taxon>
        <taxon>Malpighiales</taxon>
        <taxon>Salicaceae</taxon>
        <taxon>Saliceae</taxon>
        <taxon>Salix</taxon>
    </lineage>
</organism>
<dbReference type="GO" id="GO:0003735">
    <property type="term" value="F:structural constituent of ribosome"/>
    <property type="evidence" value="ECO:0007669"/>
    <property type="project" value="InterPro"/>
</dbReference>
<dbReference type="GO" id="GO:0032543">
    <property type="term" value="P:mitochondrial translation"/>
    <property type="evidence" value="ECO:0007669"/>
    <property type="project" value="TreeGrafter"/>
</dbReference>
<keyword evidence="5" id="KW-1185">Reference proteome</keyword>
<accession>A0A9Q0PCB9</accession>
<dbReference type="InterPro" id="IPR000114">
    <property type="entry name" value="Ribosomal_uL16_bact-type"/>
</dbReference>
<reference evidence="4" key="1">
    <citation type="submission" date="2022-11" db="EMBL/GenBank/DDBJ databases">
        <authorList>
            <person name="Hyden B.L."/>
            <person name="Feng K."/>
            <person name="Yates T."/>
            <person name="Jawdy S."/>
            <person name="Smart L.B."/>
            <person name="Muchero W."/>
        </authorList>
    </citation>
    <scope>NUCLEOTIDE SEQUENCE</scope>
    <source>
        <tissue evidence="4">Shoot tip</tissue>
    </source>
</reference>
<sequence length="66" mass="7431">MSRQIKSQHREMTRNVRCGGNIWVCIIFLDKPATPGPSKTCMGSGKEPPKYGVAFVNLGRMIYEMI</sequence>
<evidence type="ECO:0000256" key="3">
    <source>
        <dbReference type="ARBA" id="ARBA00023274"/>
    </source>
</evidence>
<dbReference type="AlphaFoldDB" id="A0A9Q0PCB9"/>
<dbReference type="InterPro" id="IPR047873">
    <property type="entry name" value="Ribosomal_uL16"/>
</dbReference>
<dbReference type="GO" id="GO:0005762">
    <property type="term" value="C:mitochondrial large ribosomal subunit"/>
    <property type="evidence" value="ECO:0007669"/>
    <property type="project" value="TreeGrafter"/>
</dbReference>
<evidence type="ECO:0000313" key="5">
    <source>
        <dbReference type="Proteomes" id="UP001151532"/>
    </source>
</evidence>
<comment type="caution">
    <text evidence="4">The sequence shown here is derived from an EMBL/GenBank/DDBJ whole genome shotgun (WGS) entry which is preliminary data.</text>
</comment>
<evidence type="ECO:0000256" key="2">
    <source>
        <dbReference type="ARBA" id="ARBA00022980"/>
    </source>
</evidence>
<comment type="similarity">
    <text evidence="1">Belongs to the universal ribosomal protein uL16 family.</text>
</comment>
<dbReference type="Gene3D" id="3.90.1170.10">
    <property type="entry name" value="Ribosomal protein L10e/L16"/>
    <property type="match status" value="1"/>
</dbReference>
<name>A0A9Q0PCB9_SALPP</name>
<keyword evidence="2 4" id="KW-0689">Ribosomal protein</keyword>
<dbReference type="PANTHER" id="PTHR12220:SF13">
    <property type="entry name" value="LARGE RIBOSOMAL SUBUNIT PROTEIN UL16M"/>
    <property type="match status" value="1"/>
</dbReference>
<keyword evidence="3" id="KW-0687">Ribonucleoprotein</keyword>
<dbReference type="Pfam" id="PF00252">
    <property type="entry name" value="Ribosomal_L16"/>
    <property type="match status" value="1"/>
</dbReference>
<gene>
    <name evidence="4" type="ORF">OIU79_015531</name>
</gene>
<evidence type="ECO:0000256" key="1">
    <source>
        <dbReference type="ARBA" id="ARBA00008931"/>
    </source>
</evidence>
<dbReference type="OrthoDB" id="1850746at2759"/>
<dbReference type="Proteomes" id="UP001151532">
    <property type="component" value="Chromosome 2"/>
</dbReference>
<dbReference type="EMBL" id="JAPFFK010000019">
    <property type="protein sequence ID" value="KAJ6685516.1"/>
    <property type="molecule type" value="Genomic_DNA"/>
</dbReference>
<evidence type="ECO:0000313" key="4">
    <source>
        <dbReference type="EMBL" id="KAJ6685516.1"/>
    </source>
</evidence>
<dbReference type="SUPFAM" id="SSF54686">
    <property type="entry name" value="Ribosomal protein L16p/L10e"/>
    <property type="match status" value="1"/>
</dbReference>
<dbReference type="InterPro" id="IPR036920">
    <property type="entry name" value="Ribosomal_uL16_sf"/>
</dbReference>
<dbReference type="GO" id="GO:0019843">
    <property type="term" value="F:rRNA binding"/>
    <property type="evidence" value="ECO:0007669"/>
    <property type="project" value="InterPro"/>
</dbReference>
<reference evidence="4" key="2">
    <citation type="journal article" date="2023" name="Int. J. Mol. Sci.">
        <title>De Novo Assembly and Annotation of 11 Diverse Shrub Willow (Salix) Genomes Reveals Novel Gene Organization in Sex-Linked Regions.</title>
        <authorList>
            <person name="Hyden B."/>
            <person name="Feng K."/>
            <person name="Yates T.B."/>
            <person name="Jawdy S."/>
            <person name="Cereghino C."/>
            <person name="Smart L.B."/>
            <person name="Muchero W."/>
        </authorList>
    </citation>
    <scope>NUCLEOTIDE SEQUENCE</scope>
    <source>
        <tissue evidence="4">Shoot tip</tissue>
    </source>
</reference>
<proteinExistence type="inferred from homology"/>
<dbReference type="PANTHER" id="PTHR12220">
    <property type="entry name" value="50S/60S RIBOSOMAL PROTEIN L16"/>
    <property type="match status" value="1"/>
</dbReference>